<evidence type="ECO:0000256" key="1">
    <source>
        <dbReference type="ARBA" id="ARBA00004123"/>
    </source>
</evidence>
<dbReference type="GO" id="GO:0061564">
    <property type="term" value="P:axon development"/>
    <property type="evidence" value="ECO:0007669"/>
    <property type="project" value="TreeGrafter"/>
</dbReference>
<evidence type="ECO:0000256" key="5">
    <source>
        <dbReference type="SAM" id="MobiDB-lite"/>
    </source>
</evidence>
<organism evidence="7 8">
    <name type="scientific">Chionoecetes opilio</name>
    <name type="common">Atlantic snow crab</name>
    <name type="synonym">Cancer opilio</name>
    <dbReference type="NCBI Taxonomy" id="41210"/>
    <lineage>
        <taxon>Eukaryota</taxon>
        <taxon>Metazoa</taxon>
        <taxon>Ecdysozoa</taxon>
        <taxon>Arthropoda</taxon>
        <taxon>Crustacea</taxon>
        <taxon>Multicrustacea</taxon>
        <taxon>Malacostraca</taxon>
        <taxon>Eumalacostraca</taxon>
        <taxon>Eucarida</taxon>
        <taxon>Decapoda</taxon>
        <taxon>Pleocyemata</taxon>
        <taxon>Brachyura</taxon>
        <taxon>Eubrachyura</taxon>
        <taxon>Majoidea</taxon>
        <taxon>Majidae</taxon>
        <taxon>Chionoecetes</taxon>
    </lineage>
</organism>
<gene>
    <name evidence="7" type="primary">Bhlhe23</name>
    <name evidence="7" type="ORF">GWK47_015122</name>
</gene>
<dbReference type="SMART" id="SM00353">
    <property type="entry name" value="HLH"/>
    <property type="match status" value="1"/>
</dbReference>
<dbReference type="GO" id="GO:0005634">
    <property type="term" value="C:nucleus"/>
    <property type="evidence" value="ECO:0007669"/>
    <property type="project" value="UniProtKB-SubCell"/>
</dbReference>
<reference evidence="7" key="1">
    <citation type="submission" date="2020-07" db="EMBL/GenBank/DDBJ databases">
        <title>The High-quality genome of the commercially important snow crab, Chionoecetes opilio.</title>
        <authorList>
            <person name="Jeong J.-H."/>
            <person name="Ryu S."/>
        </authorList>
    </citation>
    <scope>NUCLEOTIDE SEQUENCE</scope>
    <source>
        <strain evidence="7">MADBK_172401_WGS</strain>
        <tissue evidence="7">Digestive gland</tissue>
    </source>
</reference>
<evidence type="ECO:0000256" key="4">
    <source>
        <dbReference type="ARBA" id="ARBA00023242"/>
    </source>
</evidence>
<dbReference type="GO" id="GO:0007423">
    <property type="term" value="P:sensory organ development"/>
    <property type="evidence" value="ECO:0007669"/>
    <property type="project" value="TreeGrafter"/>
</dbReference>
<feature type="region of interest" description="Disordered" evidence="5">
    <location>
        <begin position="354"/>
        <end position="386"/>
    </location>
</feature>
<protein>
    <submittedName>
        <fullName evidence="7">Class E basic helix-loop-helix protein 23</fullName>
    </submittedName>
</protein>
<comment type="caution">
    <text evidence="7">The sequence shown here is derived from an EMBL/GenBank/DDBJ whole genome shotgun (WGS) entry which is preliminary data.</text>
</comment>
<dbReference type="InterPro" id="IPR011598">
    <property type="entry name" value="bHLH_dom"/>
</dbReference>
<dbReference type="EMBL" id="JACEEZ010020968">
    <property type="protein sequence ID" value="KAG0713920.1"/>
    <property type="molecule type" value="Genomic_DNA"/>
</dbReference>
<evidence type="ECO:0000313" key="7">
    <source>
        <dbReference type="EMBL" id="KAG0713920.1"/>
    </source>
</evidence>
<feature type="domain" description="BHLH" evidence="6">
    <location>
        <begin position="261"/>
        <end position="315"/>
    </location>
</feature>
<dbReference type="PANTHER" id="PTHR19290:SF104">
    <property type="entry name" value="GH17679P"/>
    <property type="match status" value="1"/>
</dbReference>
<dbReference type="PROSITE" id="PS50888">
    <property type="entry name" value="BHLH"/>
    <property type="match status" value="1"/>
</dbReference>
<feature type="region of interest" description="Disordered" evidence="5">
    <location>
        <begin position="199"/>
        <end position="260"/>
    </location>
</feature>
<dbReference type="Gene3D" id="4.10.280.10">
    <property type="entry name" value="Helix-loop-helix DNA-binding domain"/>
    <property type="match status" value="1"/>
</dbReference>
<dbReference type="OrthoDB" id="10011855at2759"/>
<keyword evidence="2" id="KW-0805">Transcription regulation</keyword>
<dbReference type="FunFam" id="4.10.280.10:FF:000026">
    <property type="entry name" value="Basic helix-loop-helix family, member e23"/>
    <property type="match status" value="1"/>
</dbReference>
<evidence type="ECO:0000313" key="8">
    <source>
        <dbReference type="Proteomes" id="UP000770661"/>
    </source>
</evidence>
<dbReference type="Proteomes" id="UP000770661">
    <property type="component" value="Unassembled WGS sequence"/>
</dbReference>
<keyword evidence="3" id="KW-0804">Transcription</keyword>
<dbReference type="PANTHER" id="PTHR19290">
    <property type="entry name" value="BASIC HELIX-LOOP-HELIX PROTEIN NEUROGENIN-RELATED"/>
    <property type="match status" value="1"/>
</dbReference>
<dbReference type="Pfam" id="PF00010">
    <property type="entry name" value="HLH"/>
    <property type="match status" value="1"/>
</dbReference>
<proteinExistence type="predicted"/>
<feature type="compositionally biased region" description="Acidic residues" evidence="5">
    <location>
        <begin position="221"/>
        <end position="239"/>
    </location>
</feature>
<feature type="compositionally biased region" description="Basic and acidic residues" evidence="5">
    <location>
        <begin position="127"/>
        <end position="140"/>
    </location>
</feature>
<dbReference type="SUPFAM" id="SSF47459">
    <property type="entry name" value="HLH, helix-loop-helix DNA-binding domain"/>
    <property type="match status" value="1"/>
</dbReference>
<accession>A0A8J4XU88</accession>
<comment type="subcellular location">
    <subcellularLocation>
        <location evidence="1">Nucleus</location>
    </subcellularLocation>
</comment>
<name>A0A8J4XU88_CHIOP</name>
<dbReference type="GO" id="GO:0046983">
    <property type="term" value="F:protein dimerization activity"/>
    <property type="evidence" value="ECO:0007669"/>
    <property type="project" value="InterPro"/>
</dbReference>
<feature type="region of interest" description="Disordered" evidence="5">
    <location>
        <begin position="115"/>
        <end position="142"/>
    </location>
</feature>
<feature type="compositionally biased region" description="Gly residues" evidence="5">
    <location>
        <begin position="51"/>
        <end position="70"/>
    </location>
</feature>
<keyword evidence="4" id="KW-0539">Nucleus</keyword>
<evidence type="ECO:0000256" key="3">
    <source>
        <dbReference type="ARBA" id="ARBA00023163"/>
    </source>
</evidence>
<keyword evidence="8" id="KW-1185">Reference proteome</keyword>
<dbReference type="CDD" id="cd18954">
    <property type="entry name" value="bHLH_TS_bHLHe22_bHLHb5"/>
    <property type="match status" value="1"/>
</dbReference>
<dbReference type="InterPro" id="IPR050359">
    <property type="entry name" value="bHLH_transcription_factors"/>
</dbReference>
<feature type="region of interest" description="Disordered" evidence="5">
    <location>
        <begin position="43"/>
        <end position="70"/>
    </location>
</feature>
<feature type="compositionally biased region" description="Polar residues" evidence="5">
    <location>
        <begin position="203"/>
        <end position="214"/>
    </location>
</feature>
<sequence>MSPHVHRRTAAAIAVAANTASLGNTLSSGGRGGRCRPRDVIPMVHHHHHGGGGGGAGGGAGGGDGDGGEGWHVTTMREAVMMASSASFPYPAVLGMQNLLGGDVRPAPPLNPFRRPVHDPPPPCYPRDAHHAPPRDDHGHNAARNSMAMLRHDLLGLHRGAGASRGLGQDHAGAGVGTAAAQAGRVDVAFPREVGGGLHTLEVSRTGNIENQDPASPLVKEEEDGREEGSGDSDTEEESSTAGQPPPLLGPPGRKVRQQKHIRLSINARERRRMHDLNDALDELRSVIPYAHSPSVRKLSKIATLLLAKNYILMQNNAIEELRRAVTYLNQPGAHLPHLPPALAFDTAVTSGGSGQPSAAHIAKEAAIPGPPAVLQDSVLTDERRQ</sequence>
<dbReference type="GO" id="GO:0045944">
    <property type="term" value="P:positive regulation of transcription by RNA polymerase II"/>
    <property type="evidence" value="ECO:0007669"/>
    <property type="project" value="TreeGrafter"/>
</dbReference>
<dbReference type="GO" id="GO:0000981">
    <property type="term" value="F:DNA-binding transcription factor activity, RNA polymerase II-specific"/>
    <property type="evidence" value="ECO:0007669"/>
    <property type="project" value="TreeGrafter"/>
</dbReference>
<dbReference type="AlphaFoldDB" id="A0A8J4XU88"/>
<evidence type="ECO:0000256" key="2">
    <source>
        <dbReference type="ARBA" id="ARBA00023015"/>
    </source>
</evidence>
<dbReference type="InterPro" id="IPR036638">
    <property type="entry name" value="HLH_DNA-bd_sf"/>
</dbReference>
<dbReference type="GO" id="GO:0070888">
    <property type="term" value="F:E-box binding"/>
    <property type="evidence" value="ECO:0007669"/>
    <property type="project" value="TreeGrafter"/>
</dbReference>
<evidence type="ECO:0000259" key="6">
    <source>
        <dbReference type="PROSITE" id="PS50888"/>
    </source>
</evidence>